<organism evidence="5 6">
    <name type="scientific">Basidiobolus meristosporus CBS 931.73</name>
    <dbReference type="NCBI Taxonomy" id="1314790"/>
    <lineage>
        <taxon>Eukaryota</taxon>
        <taxon>Fungi</taxon>
        <taxon>Fungi incertae sedis</taxon>
        <taxon>Zoopagomycota</taxon>
        <taxon>Entomophthoromycotina</taxon>
        <taxon>Basidiobolomycetes</taxon>
        <taxon>Basidiobolales</taxon>
        <taxon>Basidiobolaceae</taxon>
        <taxon>Basidiobolus</taxon>
    </lineage>
</organism>
<dbReference type="GO" id="GO:0004846">
    <property type="term" value="F:urate oxidase activity"/>
    <property type="evidence" value="ECO:0007669"/>
    <property type="project" value="UniProtKB-EC"/>
</dbReference>
<accession>A0A1Y1VUW2</accession>
<evidence type="ECO:0000256" key="2">
    <source>
        <dbReference type="ARBA" id="ARBA00012598"/>
    </source>
</evidence>
<comment type="caution">
    <text evidence="5">The sequence shown here is derived from an EMBL/GenBank/DDBJ whole genome shotgun (WGS) entry which is preliminary data.</text>
</comment>
<dbReference type="Proteomes" id="UP000193498">
    <property type="component" value="Unassembled WGS sequence"/>
</dbReference>
<evidence type="ECO:0000313" key="6">
    <source>
        <dbReference type="Proteomes" id="UP000193498"/>
    </source>
</evidence>
<evidence type="ECO:0000313" key="5">
    <source>
        <dbReference type="EMBL" id="ORX65078.1"/>
    </source>
</evidence>
<feature type="non-terminal residue" evidence="5">
    <location>
        <position position="1"/>
    </location>
</feature>
<evidence type="ECO:0000256" key="3">
    <source>
        <dbReference type="ARBA" id="ARBA00022631"/>
    </source>
</evidence>
<keyword evidence="3" id="KW-0659">Purine metabolism</keyword>
<dbReference type="SUPFAM" id="SSF55620">
    <property type="entry name" value="Tetrahydrobiopterin biosynthesis enzymes-like"/>
    <property type="match status" value="1"/>
</dbReference>
<keyword evidence="6" id="KW-1185">Reference proteome</keyword>
<comment type="pathway">
    <text evidence="1">Purine metabolism; urate degradation; (S)-allantoin from urate: step 1/3.</text>
</comment>
<gene>
    <name evidence="5" type="ORF">K493DRAFT_364737</name>
</gene>
<keyword evidence="4" id="KW-0560">Oxidoreductase</keyword>
<evidence type="ECO:0000256" key="1">
    <source>
        <dbReference type="ARBA" id="ARBA00004831"/>
    </source>
</evidence>
<dbReference type="GO" id="GO:0006144">
    <property type="term" value="P:purine nucleobase metabolic process"/>
    <property type="evidence" value="ECO:0007669"/>
    <property type="project" value="UniProtKB-KW"/>
</dbReference>
<protein>
    <recommendedName>
        <fullName evidence="2">factor independent urate hydroxylase</fullName>
        <ecNumber evidence="2">1.7.3.3</ecNumber>
    </recommendedName>
</protein>
<dbReference type="EC" id="1.7.3.3" evidence="2"/>
<proteinExistence type="predicted"/>
<dbReference type="EMBL" id="MCFE01001158">
    <property type="protein sequence ID" value="ORX65078.1"/>
    <property type="molecule type" value="Genomic_DNA"/>
</dbReference>
<dbReference type="InterPro" id="IPR002042">
    <property type="entry name" value="Uricase"/>
</dbReference>
<evidence type="ECO:0000256" key="4">
    <source>
        <dbReference type="ARBA" id="ARBA00023002"/>
    </source>
</evidence>
<dbReference type="AlphaFoldDB" id="A0A1Y1VUW2"/>
<name>A0A1Y1VUW2_9FUNG</name>
<dbReference type="Pfam" id="PF01014">
    <property type="entry name" value="Uricase"/>
    <property type="match status" value="1"/>
</dbReference>
<reference evidence="5 6" key="1">
    <citation type="submission" date="2016-07" db="EMBL/GenBank/DDBJ databases">
        <title>Pervasive Adenine N6-methylation of Active Genes in Fungi.</title>
        <authorList>
            <consortium name="DOE Joint Genome Institute"/>
            <person name="Mondo S.J."/>
            <person name="Dannebaum R.O."/>
            <person name="Kuo R.C."/>
            <person name="Labutti K."/>
            <person name="Haridas S."/>
            <person name="Kuo A."/>
            <person name="Salamov A."/>
            <person name="Ahrendt S.R."/>
            <person name="Lipzen A."/>
            <person name="Sullivan W."/>
            <person name="Andreopoulos W.B."/>
            <person name="Clum A."/>
            <person name="Lindquist E."/>
            <person name="Daum C."/>
            <person name="Ramamoorthy G.K."/>
            <person name="Gryganskyi A."/>
            <person name="Culley D."/>
            <person name="Magnuson J.K."/>
            <person name="James T.Y."/>
            <person name="O'Malley M.A."/>
            <person name="Stajich J.E."/>
            <person name="Spatafora J.W."/>
            <person name="Visel A."/>
            <person name="Grigoriev I.V."/>
        </authorList>
    </citation>
    <scope>NUCLEOTIDE SEQUENCE [LARGE SCALE GENOMIC DNA]</scope>
    <source>
        <strain evidence="5 6">CBS 931.73</strain>
    </source>
</reference>
<dbReference type="InParanoid" id="A0A1Y1VUW2"/>
<dbReference type="Gene3D" id="3.10.270.10">
    <property type="entry name" value="Urate Oxidase"/>
    <property type="match status" value="1"/>
</dbReference>
<sequence>RKTTLDVFADDSASVQATMYRMAELILKRFPEMTIFSPVTDFSGYITATIGRRGNKF</sequence>
<dbReference type="OrthoDB" id="9992118at2759"/>